<protein>
    <submittedName>
        <fullName evidence="2">Uncharacterized protein</fullName>
    </submittedName>
</protein>
<evidence type="ECO:0000313" key="2">
    <source>
        <dbReference type="EMBL" id="KAK3788809.1"/>
    </source>
</evidence>
<dbReference type="AlphaFoldDB" id="A0AAE1AIZ8"/>
<evidence type="ECO:0000256" key="1">
    <source>
        <dbReference type="SAM" id="MobiDB-lite"/>
    </source>
</evidence>
<proteinExistence type="predicted"/>
<feature type="compositionally biased region" description="Polar residues" evidence="1">
    <location>
        <begin position="115"/>
        <end position="127"/>
    </location>
</feature>
<feature type="region of interest" description="Disordered" evidence="1">
    <location>
        <begin position="104"/>
        <end position="166"/>
    </location>
</feature>
<sequence length="166" mass="19215">MLQYRNTPDRDTKLSPAMCIFGHPIRDFIPIPPGNYRPHRTWRETLEARESALRNRHMQNWERWSERTKRLPSLTVGDYVRIQNQIGPYPLKWGKTGRVIENTEEGKKAFEKSGQLGSKQNTETQRFWSGIPNEEESPGQSQDLSLAADQDDQADDERDTSKSSAK</sequence>
<gene>
    <name evidence="2" type="ORF">RRG08_029256</name>
</gene>
<dbReference type="EMBL" id="JAWDGP010001738">
    <property type="protein sequence ID" value="KAK3788809.1"/>
    <property type="molecule type" value="Genomic_DNA"/>
</dbReference>
<reference evidence="2" key="1">
    <citation type="journal article" date="2023" name="G3 (Bethesda)">
        <title>A reference genome for the long-term kleptoplast-retaining sea slug Elysia crispata morphotype clarki.</title>
        <authorList>
            <person name="Eastman K.E."/>
            <person name="Pendleton A.L."/>
            <person name="Shaikh M.A."/>
            <person name="Suttiyut T."/>
            <person name="Ogas R."/>
            <person name="Tomko P."/>
            <person name="Gavelis G."/>
            <person name="Widhalm J.R."/>
            <person name="Wisecaver J.H."/>
        </authorList>
    </citation>
    <scope>NUCLEOTIDE SEQUENCE</scope>
    <source>
        <strain evidence="2">ECLA1</strain>
    </source>
</reference>
<evidence type="ECO:0000313" key="3">
    <source>
        <dbReference type="Proteomes" id="UP001283361"/>
    </source>
</evidence>
<name>A0AAE1AIZ8_9GAST</name>
<dbReference type="Proteomes" id="UP001283361">
    <property type="component" value="Unassembled WGS sequence"/>
</dbReference>
<keyword evidence="3" id="KW-1185">Reference proteome</keyword>
<accession>A0AAE1AIZ8</accession>
<organism evidence="2 3">
    <name type="scientific">Elysia crispata</name>
    <name type="common">lettuce slug</name>
    <dbReference type="NCBI Taxonomy" id="231223"/>
    <lineage>
        <taxon>Eukaryota</taxon>
        <taxon>Metazoa</taxon>
        <taxon>Spiralia</taxon>
        <taxon>Lophotrochozoa</taxon>
        <taxon>Mollusca</taxon>
        <taxon>Gastropoda</taxon>
        <taxon>Heterobranchia</taxon>
        <taxon>Euthyneura</taxon>
        <taxon>Panpulmonata</taxon>
        <taxon>Sacoglossa</taxon>
        <taxon>Placobranchoidea</taxon>
        <taxon>Plakobranchidae</taxon>
        <taxon>Elysia</taxon>
    </lineage>
</organism>
<feature type="compositionally biased region" description="Acidic residues" evidence="1">
    <location>
        <begin position="149"/>
        <end position="158"/>
    </location>
</feature>
<comment type="caution">
    <text evidence="2">The sequence shown here is derived from an EMBL/GenBank/DDBJ whole genome shotgun (WGS) entry which is preliminary data.</text>
</comment>